<feature type="domain" description="ACB" evidence="5">
    <location>
        <begin position="3"/>
        <end position="93"/>
    </location>
</feature>
<dbReference type="Pfam" id="PF00887">
    <property type="entry name" value="ACBP"/>
    <property type="match status" value="1"/>
</dbReference>
<feature type="coiled-coil region" evidence="2">
    <location>
        <begin position="229"/>
        <end position="256"/>
    </location>
</feature>
<evidence type="ECO:0000259" key="5">
    <source>
        <dbReference type="PROSITE" id="PS51228"/>
    </source>
</evidence>
<dbReference type="GO" id="GO:0006631">
    <property type="term" value="P:fatty acid metabolic process"/>
    <property type="evidence" value="ECO:0007669"/>
    <property type="project" value="TreeGrafter"/>
</dbReference>
<name>A0A8I6R7H3_CIMLE</name>
<dbReference type="PROSITE" id="PS00880">
    <property type="entry name" value="ACB_1"/>
    <property type="match status" value="1"/>
</dbReference>
<dbReference type="InterPro" id="IPR022408">
    <property type="entry name" value="Acyl-CoA-binding_prot_CS"/>
</dbReference>
<dbReference type="GO" id="GO:0019915">
    <property type="term" value="P:lipid storage"/>
    <property type="evidence" value="ECO:0007669"/>
    <property type="project" value="UniProtKB-ARBA"/>
</dbReference>
<evidence type="ECO:0000256" key="4">
    <source>
        <dbReference type="SAM" id="Phobius"/>
    </source>
</evidence>
<evidence type="ECO:0000256" key="2">
    <source>
        <dbReference type="SAM" id="Coils"/>
    </source>
</evidence>
<dbReference type="Proteomes" id="UP000494040">
    <property type="component" value="Unassembled WGS sequence"/>
</dbReference>
<organism evidence="6 7">
    <name type="scientific">Cimex lectularius</name>
    <name type="common">Bed bug</name>
    <name type="synonym">Acanthia lectularia</name>
    <dbReference type="NCBI Taxonomy" id="79782"/>
    <lineage>
        <taxon>Eukaryota</taxon>
        <taxon>Metazoa</taxon>
        <taxon>Ecdysozoa</taxon>
        <taxon>Arthropoda</taxon>
        <taxon>Hexapoda</taxon>
        <taxon>Insecta</taxon>
        <taxon>Pterygota</taxon>
        <taxon>Neoptera</taxon>
        <taxon>Paraneoptera</taxon>
        <taxon>Hemiptera</taxon>
        <taxon>Heteroptera</taxon>
        <taxon>Panheteroptera</taxon>
        <taxon>Cimicomorpha</taxon>
        <taxon>Cimicidae</taxon>
        <taxon>Cimex</taxon>
    </lineage>
</organism>
<dbReference type="EnsemblMetazoa" id="XM_014385082.1">
    <property type="protein sequence ID" value="XP_014240568.1"/>
    <property type="gene ID" value="LOC106661572"/>
</dbReference>
<reference evidence="6" key="1">
    <citation type="submission" date="2022-01" db="UniProtKB">
        <authorList>
            <consortium name="EnsemblMetazoa"/>
        </authorList>
    </citation>
    <scope>IDENTIFICATION</scope>
</reference>
<sequence>MTTEERFNAAVSVIRNLPKNGSFMPSNDLMLTFYAYFKQATEGWENRGLCPPFWDVVRRAKWDAWNKLGKMPKEEAMNKYVEQLNKIVETMALTDNVANFLTSVSTYSGNVEDIEMSIGPTLRKVRSQPGSPFVSHDTSPNREVASNPSSQSSPQHLSQPVDVDDDDEDFLDSVEENADVFDSSKYHKKKEASQNHHELMNGTVKPHKTKLQNGNNSQTAPLSQKDSVNEILQRAIESLRRDLSLANAKVKELEDRQVIMAKRSSCLSLWNMRRETAVFIVLWPFFVFFILNRLTRKKQ</sequence>
<dbReference type="GeneID" id="106661572"/>
<protein>
    <recommendedName>
        <fullName evidence="5">ACB domain-containing protein</fullName>
    </recommendedName>
</protein>
<keyword evidence="4" id="KW-1133">Transmembrane helix</keyword>
<dbReference type="InterPro" id="IPR035984">
    <property type="entry name" value="Acyl-CoA-binding_sf"/>
</dbReference>
<dbReference type="InterPro" id="IPR014352">
    <property type="entry name" value="FERM/acyl-CoA-bd_prot_sf"/>
</dbReference>
<dbReference type="GO" id="GO:0005737">
    <property type="term" value="C:cytoplasm"/>
    <property type="evidence" value="ECO:0007669"/>
    <property type="project" value="TreeGrafter"/>
</dbReference>
<evidence type="ECO:0000313" key="6">
    <source>
        <dbReference type="EnsemblMetazoa" id="XP_014240568.1"/>
    </source>
</evidence>
<feature type="compositionally biased region" description="Low complexity" evidence="3">
    <location>
        <begin position="146"/>
        <end position="161"/>
    </location>
</feature>
<keyword evidence="2" id="KW-0175">Coiled coil</keyword>
<dbReference type="PANTHER" id="PTHR23310:SF77">
    <property type="entry name" value="LD25952P"/>
    <property type="match status" value="1"/>
</dbReference>
<dbReference type="FunFam" id="1.20.80.10:FF:000010">
    <property type="entry name" value="Acyl-CoA-binding domain-containing protein 5"/>
    <property type="match status" value="1"/>
</dbReference>
<dbReference type="RefSeq" id="XP_014240568.1">
    <property type="nucleotide sequence ID" value="XM_014385082.1"/>
</dbReference>
<proteinExistence type="predicted"/>
<keyword evidence="4" id="KW-0812">Transmembrane</keyword>
<dbReference type="PANTHER" id="PTHR23310">
    <property type="entry name" value="ACYL-COA-BINDING PROTEIN, ACBP"/>
    <property type="match status" value="1"/>
</dbReference>
<keyword evidence="1" id="KW-0446">Lipid-binding</keyword>
<dbReference type="PROSITE" id="PS51228">
    <property type="entry name" value="ACB_2"/>
    <property type="match status" value="1"/>
</dbReference>
<dbReference type="SUPFAM" id="SSF47027">
    <property type="entry name" value="Acyl-CoA binding protein"/>
    <property type="match status" value="1"/>
</dbReference>
<evidence type="ECO:0000313" key="7">
    <source>
        <dbReference type="Proteomes" id="UP000494040"/>
    </source>
</evidence>
<feature type="transmembrane region" description="Helical" evidence="4">
    <location>
        <begin position="276"/>
        <end position="294"/>
    </location>
</feature>
<keyword evidence="7" id="KW-1185">Reference proteome</keyword>
<evidence type="ECO:0000256" key="1">
    <source>
        <dbReference type="ARBA" id="ARBA00023121"/>
    </source>
</evidence>
<dbReference type="AlphaFoldDB" id="A0A8I6R7H3"/>
<dbReference type="Gene3D" id="1.20.80.10">
    <property type="match status" value="1"/>
</dbReference>
<dbReference type="KEGG" id="clec:106661572"/>
<dbReference type="OrthoDB" id="71307at2759"/>
<evidence type="ECO:0000256" key="3">
    <source>
        <dbReference type="SAM" id="MobiDB-lite"/>
    </source>
</evidence>
<dbReference type="PRINTS" id="PR00689">
    <property type="entry name" value="ACOABINDINGP"/>
</dbReference>
<dbReference type="InterPro" id="IPR000582">
    <property type="entry name" value="Acyl-CoA-binding_protein"/>
</dbReference>
<accession>A0A8I6R7H3</accession>
<dbReference type="OMA" id="PFWDVVR"/>
<keyword evidence="4" id="KW-0472">Membrane</keyword>
<feature type="region of interest" description="Disordered" evidence="3">
    <location>
        <begin position="123"/>
        <end position="167"/>
    </location>
</feature>
<dbReference type="GO" id="GO:0000062">
    <property type="term" value="F:fatty-acyl-CoA binding"/>
    <property type="evidence" value="ECO:0007669"/>
    <property type="project" value="InterPro"/>
</dbReference>